<dbReference type="GO" id="GO:0005739">
    <property type="term" value="C:mitochondrion"/>
    <property type="evidence" value="ECO:0007669"/>
    <property type="project" value="InterPro"/>
</dbReference>
<dbReference type="InParanoid" id="A0A066WL89"/>
<dbReference type="PANTHER" id="PTHR42100:SF1">
    <property type="entry name" value="OXIDOREDUCTASE 178 KDA SUBUNIT, PUTATIVE (AFU_ORTHOLOGUE AFUA_8G04320)-RELATED"/>
    <property type="match status" value="1"/>
</dbReference>
<dbReference type="Proteomes" id="UP000027361">
    <property type="component" value="Unassembled WGS sequence"/>
</dbReference>
<dbReference type="EMBL" id="JMSN01000016">
    <property type="protein sequence ID" value="KDN51380.1"/>
    <property type="molecule type" value="Genomic_DNA"/>
</dbReference>
<reference evidence="2 3" key="1">
    <citation type="submission" date="2014-05" db="EMBL/GenBank/DDBJ databases">
        <title>Draft genome sequence of a rare smut relative, Tilletiaria anomala UBC 951.</title>
        <authorList>
            <consortium name="DOE Joint Genome Institute"/>
            <person name="Toome M."/>
            <person name="Kuo A."/>
            <person name="Henrissat B."/>
            <person name="Lipzen A."/>
            <person name="Tritt A."/>
            <person name="Yoshinaga Y."/>
            <person name="Zane M."/>
            <person name="Barry K."/>
            <person name="Grigoriev I.V."/>
            <person name="Spatafora J.W."/>
            <person name="Aimea M.C."/>
        </authorList>
    </citation>
    <scope>NUCLEOTIDE SEQUENCE [LARGE SCALE GENOMIC DNA]</scope>
    <source>
        <strain evidence="2 3">UBC 951</strain>
    </source>
</reference>
<protein>
    <submittedName>
        <fullName evidence="2">Uncharacterized protein</fullName>
    </submittedName>
</protein>
<dbReference type="PANTHER" id="PTHR42100">
    <property type="entry name" value="OXIDOREDUCTASE 178 KDA SUBUNIT, PUTATIVE (AFU_ORTHOLOGUE AFUA_8G04320)-RELATED"/>
    <property type="match status" value="1"/>
</dbReference>
<dbReference type="GeneID" id="25263975"/>
<dbReference type="InterPro" id="IPR034444">
    <property type="entry name" value="Nuo17.8"/>
</dbReference>
<dbReference type="OrthoDB" id="2120038at2759"/>
<feature type="region of interest" description="Disordered" evidence="1">
    <location>
        <begin position="44"/>
        <end position="66"/>
    </location>
</feature>
<proteinExistence type="predicted"/>
<evidence type="ECO:0000313" key="2">
    <source>
        <dbReference type="EMBL" id="KDN51380.1"/>
    </source>
</evidence>
<comment type="caution">
    <text evidence="2">The sequence shown here is derived from an EMBL/GenBank/DDBJ whole genome shotgun (WGS) entry which is preliminary data.</text>
</comment>
<dbReference type="STRING" id="1037660.A0A066WL89"/>
<dbReference type="AlphaFoldDB" id="A0A066WL89"/>
<evidence type="ECO:0000256" key="1">
    <source>
        <dbReference type="SAM" id="MobiDB-lite"/>
    </source>
</evidence>
<dbReference type="RefSeq" id="XP_013244726.1">
    <property type="nucleotide sequence ID" value="XM_013389272.1"/>
</dbReference>
<feature type="compositionally biased region" description="Low complexity" evidence="1">
    <location>
        <begin position="44"/>
        <end position="63"/>
    </location>
</feature>
<name>A0A066WL89_TILAU</name>
<accession>A0A066WL89</accession>
<organism evidence="2 3">
    <name type="scientific">Tilletiaria anomala (strain ATCC 24038 / CBS 436.72 / UBC 951)</name>
    <dbReference type="NCBI Taxonomy" id="1037660"/>
    <lineage>
        <taxon>Eukaryota</taxon>
        <taxon>Fungi</taxon>
        <taxon>Dikarya</taxon>
        <taxon>Basidiomycota</taxon>
        <taxon>Ustilaginomycotina</taxon>
        <taxon>Exobasidiomycetes</taxon>
        <taxon>Georgefischeriales</taxon>
        <taxon>Tilletiariaceae</taxon>
        <taxon>Tilletiaria</taxon>
    </lineage>
</organism>
<sequence length="205" mass="22562">MMHAITSRALVRAAASSRAAAARASRSTTSSRATPLTAIAAPHAFSSSSRQSADAHSSSPSSSGDEYVTNEGFSAPIWRNTFFLLIAGVVAYRLSEMQASTSSAHSSHVNADEHDDSEEAADTRPFLTRYIAYYTTPADVWKRRNAKHYELVKEEAEKKLFFQDAERPPVHRFRYPQTFEQASPHGLPVGAQVDLSDLKVKTENE</sequence>
<dbReference type="HOGENOM" id="CLU_122036_0_0_1"/>
<evidence type="ECO:0000313" key="3">
    <source>
        <dbReference type="Proteomes" id="UP000027361"/>
    </source>
</evidence>
<keyword evidence="3" id="KW-1185">Reference proteome</keyword>
<dbReference type="OMA" id="APIYRMR"/>
<gene>
    <name evidence="2" type="ORF">K437DRAFT_254787</name>
</gene>